<dbReference type="CDD" id="cd02869">
    <property type="entry name" value="PseudoU_synth_RluA_like"/>
    <property type="match status" value="1"/>
</dbReference>
<organism evidence="3 4">
    <name type="scientific">Actinobacillus porcitonsillarum</name>
    <dbReference type="NCBI Taxonomy" id="189834"/>
    <lineage>
        <taxon>Bacteria</taxon>
        <taxon>Pseudomonadati</taxon>
        <taxon>Pseudomonadota</taxon>
        <taxon>Gammaproteobacteria</taxon>
        <taxon>Pasteurellales</taxon>
        <taxon>Pasteurellaceae</taxon>
        <taxon>Actinobacillus</taxon>
    </lineage>
</organism>
<dbReference type="EMBL" id="CP029206">
    <property type="protein sequence ID" value="AWI51088.1"/>
    <property type="molecule type" value="Genomic_DNA"/>
</dbReference>
<proteinExistence type="inferred from homology"/>
<reference evidence="4" key="1">
    <citation type="submission" date="2018-05" db="EMBL/GenBank/DDBJ databases">
        <title>Complete genome sequence of Actinobacillus porcitonsillarum reference strain 9953L55 (CCUG 46996).</title>
        <authorList>
            <person name="Dona V."/>
            <person name="Perreten V."/>
        </authorList>
    </citation>
    <scope>NUCLEOTIDE SEQUENCE [LARGE SCALE GENOMIC DNA]</scope>
    <source>
        <strain evidence="4">9953L55</strain>
    </source>
</reference>
<name>A0A2U8FJE1_9PAST</name>
<dbReference type="SUPFAM" id="SSF55120">
    <property type="entry name" value="Pseudouridine synthase"/>
    <property type="match status" value="1"/>
</dbReference>
<comment type="similarity">
    <text evidence="1">Belongs to the pseudouridine synthase RluA family.</text>
</comment>
<accession>A0A2U8FJE1</accession>
<dbReference type="Gene3D" id="3.30.2350.10">
    <property type="entry name" value="Pseudouridine synthase"/>
    <property type="match status" value="1"/>
</dbReference>
<dbReference type="RefSeq" id="WP_108923788.1">
    <property type="nucleotide sequence ID" value="NZ_CP029206.1"/>
</dbReference>
<dbReference type="GO" id="GO:0000455">
    <property type="term" value="P:enzyme-directed rRNA pseudouridine synthesis"/>
    <property type="evidence" value="ECO:0007669"/>
    <property type="project" value="TreeGrafter"/>
</dbReference>
<dbReference type="GO" id="GO:0009982">
    <property type="term" value="F:pseudouridine synthase activity"/>
    <property type="evidence" value="ECO:0007669"/>
    <property type="project" value="InterPro"/>
</dbReference>
<evidence type="ECO:0000256" key="1">
    <source>
        <dbReference type="ARBA" id="ARBA00010876"/>
    </source>
</evidence>
<evidence type="ECO:0000313" key="3">
    <source>
        <dbReference type="EMBL" id="AWI51088.1"/>
    </source>
</evidence>
<dbReference type="InterPro" id="IPR006224">
    <property type="entry name" value="PsdUridine_synth_RluA-like_CS"/>
</dbReference>
<dbReference type="InterPro" id="IPR050188">
    <property type="entry name" value="RluA_PseudoU_synthase"/>
</dbReference>
<keyword evidence="4" id="KW-1185">Reference proteome</keyword>
<dbReference type="GO" id="GO:0140098">
    <property type="term" value="F:catalytic activity, acting on RNA"/>
    <property type="evidence" value="ECO:0007669"/>
    <property type="project" value="UniProtKB-ARBA"/>
</dbReference>
<evidence type="ECO:0000313" key="4">
    <source>
        <dbReference type="Proteomes" id="UP000244920"/>
    </source>
</evidence>
<dbReference type="AlphaFoldDB" id="A0A2U8FJE1"/>
<protein>
    <submittedName>
        <fullName evidence="3">TIGR01621 family pseudouridine synthase</fullName>
    </submittedName>
</protein>
<dbReference type="NCBIfam" id="TIGR01621">
    <property type="entry name" value="RluA-like"/>
    <property type="match status" value="1"/>
</dbReference>
<evidence type="ECO:0000259" key="2">
    <source>
        <dbReference type="Pfam" id="PF00849"/>
    </source>
</evidence>
<sequence>MSSHFTVCFQHPDFIVIDKPEGISVHKDNEATGLTERIALQLSVPQVWLVHRLDKATSGLLILALTKEAAVEFYHLFKQHKIQKTYWALSTAKPKKKQGKIVGDMKKSRNSAWKLCHTKENPAITQFTSQSVAPQLRWFTLNPHTGRTHQLRVAMKSLGSPILGDSLYGGEKADRLYLHAYQLEFEYQNTHFCIQTPPTSGLIWQKIYQNTL</sequence>
<dbReference type="PANTHER" id="PTHR21600">
    <property type="entry name" value="MITOCHONDRIAL RNA PSEUDOURIDINE SYNTHASE"/>
    <property type="match status" value="1"/>
</dbReference>
<dbReference type="InterPro" id="IPR006508">
    <property type="entry name" value="PsdUridine_synth_RluA-like"/>
</dbReference>
<dbReference type="InterPro" id="IPR020103">
    <property type="entry name" value="PsdUridine_synth_cat_dom_sf"/>
</dbReference>
<dbReference type="Pfam" id="PF00849">
    <property type="entry name" value="PseudoU_synth_2"/>
    <property type="match status" value="1"/>
</dbReference>
<dbReference type="PANTHER" id="PTHR21600:SF87">
    <property type="entry name" value="RNA PSEUDOURIDYLATE SYNTHASE DOMAIN-CONTAINING PROTEIN 1"/>
    <property type="match status" value="1"/>
</dbReference>
<dbReference type="KEGG" id="apor:DDU33_06170"/>
<dbReference type="PROSITE" id="PS01129">
    <property type="entry name" value="PSI_RLU"/>
    <property type="match status" value="1"/>
</dbReference>
<gene>
    <name evidence="3" type="ORF">DDU33_06170</name>
</gene>
<dbReference type="InterPro" id="IPR006145">
    <property type="entry name" value="PsdUridine_synth_RsuA/RluA"/>
</dbReference>
<dbReference type="Proteomes" id="UP000244920">
    <property type="component" value="Chromosome"/>
</dbReference>
<feature type="domain" description="Pseudouridine synthase RsuA/RluA-like" evidence="2">
    <location>
        <begin position="13"/>
        <end position="156"/>
    </location>
</feature>
<dbReference type="GO" id="GO:0003723">
    <property type="term" value="F:RNA binding"/>
    <property type="evidence" value="ECO:0007669"/>
    <property type="project" value="InterPro"/>
</dbReference>